<keyword evidence="3" id="KW-1185">Reference proteome</keyword>
<sequence length="525" mass="59315">MSDLQCQYSPDIAIWNCRICKSRHNTLLHFNKSSHVISGDPHNSVQQSSVPSKIENVLLSRKVPSANDVRELPGCSNFNSVDEKHPIQGQSELDNGQKDLVHRGTTIFCSTTSNKFNTTILLSTVVVNVLSKNGENHKLRFLLDSCSQSHFLTLDCAKRLKLDILQCHTSVSGIGQSNSLVRGKSNIIFTSRFNPSNRYSIDVLLVDKITDQLPSCTVRADSISHIVDLPLADENFNRPGKINGVIGAELFPLLLGSIKIEGTPCAPIAFETSLGYVVMGAAPIDSNIDEVKMFCIVTEPSLENLVKKFWELEDIPSQTYDSLDDLECEKIYKKDYYREPSGRYVVSLPFKYSPSSLGDSYSIALRRFLVLENKFKRNTEFKLQYSNVMNEYLKEGYMSKVAIDNLGSVENYYIPHHGVFKVDSVSTPLRKALLDHMVQTFWQRWHVEYLNNMQVRQKWNTPSCPVSIGTLVIVRQDNVSPLHWPLGIIEQVFPGKDRVIRVAEVRTKTGIYKRPVVRLCPLPSQ</sequence>
<reference evidence="2" key="1">
    <citation type="journal article" date="2023" name="Insect Mol. Biol.">
        <title>Genome sequencing provides insights into the evolution of gene families encoding plant cell wall-degrading enzymes in longhorned beetles.</title>
        <authorList>
            <person name="Shin N.R."/>
            <person name="Okamura Y."/>
            <person name="Kirsch R."/>
            <person name="Pauchet Y."/>
        </authorList>
    </citation>
    <scope>NUCLEOTIDE SEQUENCE</scope>
    <source>
        <strain evidence="2">MMC_N1</strain>
    </source>
</reference>
<accession>A0ABQ9JCI2</accession>
<evidence type="ECO:0000259" key="1">
    <source>
        <dbReference type="Pfam" id="PF18701"/>
    </source>
</evidence>
<dbReference type="EMBL" id="JAPWTJ010000830">
    <property type="protein sequence ID" value="KAJ8975407.1"/>
    <property type="molecule type" value="Genomic_DNA"/>
</dbReference>
<dbReference type="PANTHER" id="PTHR47331:SF5">
    <property type="entry name" value="RIBONUCLEASE H"/>
    <property type="match status" value="1"/>
</dbReference>
<comment type="caution">
    <text evidence="2">The sequence shown here is derived from an EMBL/GenBank/DDBJ whole genome shotgun (WGS) entry which is preliminary data.</text>
</comment>
<dbReference type="PANTHER" id="PTHR47331">
    <property type="entry name" value="PHD-TYPE DOMAIN-CONTAINING PROTEIN"/>
    <property type="match status" value="1"/>
</dbReference>
<organism evidence="2 3">
    <name type="scientific">Molorchus minor</name>
    <dbReference type="NCBI Taxonomy" id="1323400"/>
    <lineage>
        <taxon>Eukaryota</taxon>
        <taxon>Metazoa</taxon>
        <taxon>Ecdysozoa</taxon>
        <taxon>Arthropoda</taxon>
        <taxon>Hexapoda</taxon>
        <taxon>Insecta</taxon>
        <taxon>Pterygota</taxon>
        <taxon>Neoptera</taxon>
        <taxon>Endopterygota</taxon>
        <taxon>Coleoptera</taxon>
        <taxon>Polyphaga</taxon>
        <taxon>Cucujiformia</taxon>
        <taxon>Chrysomeloidea</taxon>
        <taxon>Cerambycidae</taxon>
        <taxon>Lamiinae</taxon>
        <taxon>Monochamini</taxon>
        <taxon>Molorchus</taxon>
    </lineage>
</organism>
<feature type="domain" description="DUF5641" evidence="1">
    <location>
        <begin position="432"/>
        <end position="522"/>
    </location>
</feature>
<protein>
    <recommendedName>
        <fullName evidence="1">DUF5641 domain-containing protein</fullName>
    </recommendedName>
</protein>
<gene>
    <name evidence="2" type="ORF">NQ317_018678</name>
</gene>
<dbReference type="Pfam" id="PF18701">
    <property type="entry name" value="DUF5641"/>
    <property type="match status" value="1"/>
</dbReference>
<evidence type="ECO:0000313" key="2">
    <source>
        <dbReference type="EMBL" id="KAJ8975407.1"/>
    </source>
</evidence>
<dbReference type="Proteomes" id="UP001162164">
    <property type="component" value="Unassembled WGS sequence"/>
</dbReference>
<dbReference type="InterPro" id="IPR040676">
    <property type="entry name" value="DUF5641"/>
</dbReference>
<proteinExistence type="predicted"/>
<name>A0ABQ9JCI2_9CUCU</name>
<evidence type="ECO:0000313" key="3">
    <source>
        <dbReference type="Proteomes" id="UP001162164"/>
    </source>
</evidence>